<dbReference type="NCBIfam" id="NF004633">
    <property type="entry name" value="PRK05978.1"/>
    <property type="match status" value="1"/>
</dbReference>
<protein>
    <submittedName>
        <fullName evidence="2">Uncharacterized protein (DUF983 family)</fullName>
    </submittedName>
</protein>
<keyword evidence="1" id="KW-0812">Transmembrane</keyword>
<keyword evidence="1" id="KW-0472">Membrane</keyword>
<dbReference type="Pfam" id="PF06170">
    <property type="entry name" value="DUF983"/>
    <property type="match status" value="1"/>
</dbReference>
<feature type="transmembrane region" description="Helical" evidence="1">
    <location>
        <begin position="73"/>
        <end position="93"/>
    </location>
</feature>
<dbReference type="AlphaFoldDB" id="A0A7W6H565"/>
<keyword evidence="1" id="KW-1133">Transmembrane helix</keyword>
<dbReference type="EMBL" id="JACIEK010000006">
    <property type="protein sequence ID" value="MBB3998748.1"/>
    <property type="molecule type" value="Genomic_DNA"/>
</dbReference>
<evidence type="ECO:0000256" key="1">
    <source>
        <dbReference type="SAM" id="Phobius"/>
    </source>
</evidence>
<name>A0A7W6H565_9HYPH</name>
<sequence length="148" mass="16165">MTDTPATAARIETHRSVEPGAGERRNLWRSIGRGLLMRCPHCGEGKLFAGFLTSVEACSVCGEEFHHHRADDLPPYLTVFIVGHLVVALFMGVEEVTVLPLWAHLAIWIPVTLVLSLVLLRPLKGATIGLQWAIRMHGFGEAPAGADH</sequence>
<evidence type="ECO:0000313" key="3">
    <source>
        <dbReference type="Proteomes" id="UP000542776"/>
    </source>
</evidence>
<accession>A0A7W6H565</accession>
<comment type="caution">
    <text evidence="2">The sequence shown here is derived from an EMBL/GenBank/DDBJ whole genome shotgun (WGS) entry which is preliminary data.</text>
</comment>
<reference evidence="2 3" key="1">
    <citation type="submission" date="2020-08" db="EMBL/GenBank/DDBJ databases">
        <title>Genomic Encyclopedia of Type Strains, Phase IV (KMG-IV): sequencing the most valuable type-strain genomes for metagenomic binning, comparative biology and taxonomic classification.</title>
        <authorList>
            <person name="Goeker M."/>
        </authorList>
    </citation>
    <scope>NUCLEOTIDE SEQUENCE [LARGE SCALE GENOMIC DNA]</scope>
    <source>
        <strain evidence="2 3">DSM 102238</strain>
    </source>
</reference>
<keyword evidence="3" id="KW-1185">Reference proteome</keyword>
<evidence type="ECO:0000313" key="2">
    <source>
        <dbReference type="EMBL" id="MBB3998748.1"/>
    </source>
</evidence>
<gene>
    <name evidence="2" type="ORF">GGR04_002596</name>
</gene>
<proteinExistence type="predicted"/>
<dbReference type="Proteomes" id="UP000542776">
    <property type="component" value="Unassembled WGS sequence"/>
</dbReference>
<organism evidence="2 3">
    <name type="scientific">Aureimonas pseudogalii</name>
    <dbReference type="NCBI Taxonomy" id="1744844"/>
    <lineage>
        <taxon>Bacteria</taxon>
        <taxon>Pseudomonadati</taxon>
        <taxon>Pseudomonadota</taxon>
        <taxon>Alphaproteobacteria</taxon>
        <taxon>Hyphomicrobiales</taxon>
        <taxon>Aurantimonadaceae</taxon>
        <taxon>Aureimonas</taxon>
    </lineage>
</organism>
<dbReference type="InterPro" id="IPR009325">
    <property type="entry name" value="DUF983"/>
</dbReference>
<dbReference type="RefSeq" id="WP_183200276.1">
    <property type="nucleotide sequence ID" value="NZ_JACIEK010000006.1"/>
</dbReference>
<feature type="transmembrane region" description="Helical" evidence="1">
    <location>
        <begin position="99"/>
        <end position="120"/>
    </location>
</feature>